<feature type="non-terminal residue" evidence="2">
    <location>
        <position position="461"/>
    </location>
</feature>
<sequence>MNLRLQLIPQSSPTKLAQLADDIPPSSQNIPNIDQIFEKINNGQSSNLSAVDCFWCVLKKAAWDNQQSPHEAINSSKQLWVAATQNKLLKYYLLRGYLRSYLENQPFSSSLKETFDSFENALTENDAIIKAIALIPMMGIYSVVPNSLKAQWGKHEILKFIQEHTGLVTIDLSEFTLEVTNFFAIESQNARIKSHSDNTSMSRWLVKCLTQEIDIIGKQVKAVETILIKVTKEDSEKYPEFVEWLKLHYQKGDLATYLSEGARRKLREWIGAVNFADFEKLVNIILYGEFINDDLSINTNKFLPRGSNERKLRSRKDFWSNYSDRFEQIRIFIPESSRKKIGDALYNEVTIIQAITEICIFDFDKLFVVEFFRGKGKDSEMRLFRGEEHTRQILFNSPLLSVNDIRDLGGEEKYHTGEWQKECERTLAKYGIYPNDGLSEFIFSGEDKRPYDRNKGILSKA</sequence>
<evidence type="ECO:0000259" key="1">
    <source>
        <dbReference type="Pfam" id="PF15611"/>
    </source>
</evidence>
<comment type="caution">
    <text evidence="2">The sequence shown here is derived from an EMBL/GenBank/DDBJ whole genome shotgun (WGS) entry which is preliminary data.</text>
</comment>
<gene>
    <name evidence="2" type="ORF">H6F41_18000</name>
</gene>
<evidence type="ECO:0000313" key="2">
    <source>
        <dbReference type="EMBL" id="MBD2190021.1"/>
    </source>
</evidence>
<organism evidence="2 3">
    <name type="scientific">Pseudanabaena mucicola FACHB-723</name>
    <dbReference type="NCBI Taxonomy" id="2692860"/>
    <lineage>
        <taxon>Bacteria</taxon>
        <taxon>Bacillati</taxon>
        <taxon>Cyanobacteriota</taxon>
        <taxon>Cyanophyceae</taxon>
        <taxon>Pseudanabaenales</taxon>
        <taxon>Pseudanabaenaceae</taxon>
        <taxon>Pseudanabaena</taxon>
    </lineage>
</organism>
<dbReference type="EMBL" id="JACJQB010000070">
    <property type="protein sequence ID" value="MBD2190021.1"/>
    <property type="molecule type" value="Genomic_DNA"/>
</dbReference>
<reference evidence="2 3" key="1">
    <citation type="journal article" date="2020" name="ISME J.">
        <title>Comparative genomics reveals insights into cyanobacterial evolution and habitat adaptation.</title>
        <authorList>
            <person name="Chen M.Y."/>
            <person name="Teng W.K."/>
            <person name="Zhao L."/>
            <person name="Hu C.X."/>
            <person name="Zhou Y.K."/>
            <person name="Han B.P."/>
            <person name="Song L.R."/>
            <person name="Shu W.S."/>
        </authorList>
    </citation>
    <scope>NUCLEOTIDE SEQUENCE [LARGE SCALE GENOMIC DNA]</scope>
    <source>
        <strain evidence="2 3">FACHB-723</strain>
    </source>
</reference>
<name>A0ABR8A3Z0_9CYAN</name>
<evidence type="ECO:0000313" key="3">
    <source>
        <dbReference type="Proteomes" id="UP000642094"/>
    </source>
</evidence>
<dbReference type="Proteomes" id="UP000642094">
    <property type="component" value="Unassembled WGS sequence"/>
</dbReference>
<proteinExistence type="predicted"/>
<keyword evidence="3" id="KW-1185">Reference proteome</keyword>
<protein>
    <recommendedName>
        <fullName evidence="1">Zorya protein ZorC EH domain-containing protein</fullName>
    </recommendedName>
</protein>
<dbReference type="Pfam" id="PF15611">
    <property type="entry name" value="EH_Signature"/>
    <property type="match status" value="1"/>
</dbReference>
<accession>A0ABR8A3Z0</accession>
<dbReference type="InterPro" id="IPR028943">
    <property type="entry name" value="ZorC_EH_Signature_dom"/>
</dbReference>
<dbReference type="RefSeq" id="WP_190404829.1">
    <property type="nucleotide sequence ID" value="NZ_JACJQB010000070.1"/>
</dbReference>
<feature type="domain" description="Zorya protein ZorC EH" evidence="1">
    <location>
        <begin position="258"/>
        <end position="424"/>
    </location>
</feature>